<name>A0AA39JWL1_9AGAR</name>
<evidence type="ECO:0000256" key="7">
    <source>
        <dbReference type="SAM" id="Coils"/>
    </source>
</evidence>
<dbReference type="GO" id="GO:0000981">
    <property type="term" value="F:DNA-binding transcription factor activity, RNA polymerase II-specific"/>
    <property type="evidence" value="ECO:0007669"/>
    <property type="project" value="InterPro"/>
</dbReference>
<feature type="compositionally biased region" description="Low complexity" evidence="8">
    <location>
        <begin position="959"/>
        <end position="977"/>
    </location>
</feature>
<dbReference type="CDD" id="cd00067">
    <property type="entry name" value="GAL4"/>
    <property type="match status" value="1"/>
</dbReference>
<dbReference type="PANTHER" id="PTHR31845">
    <property type="entry name" value="FINGER DOMAIN PROTEIN, PUTATIVE-RELATED"/>
    <property type="match status" value="1"/>
</dbReference>
<dbReference type="GO" id="GO:0005634">
    <property type="term" value="C:nucleus"/>
    <property type="evidence" value="ECO:0007669"/>
    <property type="project" value="UniProtKB-SubCell"/>
</dbReference>
<dbReference type="Pfam" id="PF04082">
    <property type="entry name" value="Fungal_trans"/>
    <property type="match status" value="1"/>
</dbReference>
<dbReference type="PROSITE" id="PS50048">
    <property type="entry name" value="ZN2_CY6_FUNGAL_2"/>
    <property type="match status" value="1"/>
</dbReference>
<feature type="compositionally biased region" description="Low complexity" evidence="8">
    <location>
        <begin position="298"/>
        <end position="321"/>
    </location>
</feature>
<evidence type="ECO:0000256" key="1">
    <source>
        <dbReference type="ARBA" id="ARBA00004123"/>
    </source>
</evidence>
<keyword evidence="2" id="KW-0479">Metal-binding</keyword>
<feature type="coiled-coil region" evidence="7">
    <location>
        <begin position="262"/>
        <end position="289"/>
    </location>
</feature>
<feature type="domain" description="Zn(2)-C6 fungal-type" evidence="9">
    <location>
        <begin position="218"/>
        <end position="250"/>
    </location>
</feature>
<dbReference type="GO" id="GO:0008270">
    <property type="term" value="F:zinc ion binding"/>
    <property type="evidence" value="ECO:0007669"/>
    <property type="project" value="InterPro"/>
</dbReference>
<dbReference type="InterPro" id="IPR051089">
    <property type="entry name" value="prtT"/>
</dbReference>
<keyword evidence="4" id="KW-0238">DNA-binding</keyword>
<reference evidence="10" key="1">
    <citation type="submission" date="2023-06" db="EMBL/GenBank/DDBJ databases">
        <authorList>
            <consortium name="Lawrence Berkeley National Laboratory"/>
            <person name="Ahrendt S."/>
            <person name="Sahu N."/>
            <person name="Indic B."/>
            <person name="Wong-Bajracharya J."/>
            <person name="Merenyi Z."/>
            <person name="Ke H.-M."/>
            <person name="Monk M."/>
            <person name="Kocsube S."/>
            <person name="Drula E."/>
            <person name="Lipzen A."/>
            <person name="Balint B."/>
            <person name="Henrissat B."/>
            <person name="Andreopoulos B."/>
            <person name="Martin F.M."/>
            <person name="Harder C.B."/>
            <person name="Rigling D."/>
            <person name="Ford K.L."/>
            <person name="Foster G.D."/>
            <person name="Pangilinan J."/>
            <person name="Papanicolaou A."/>
            <person name="Barry K."/>
            <person name="LaButti K."/>
            <person name="Viragh M."/>
            <person name="Koriabine M."/>
            <person name="Yan M."/>
            <person name="Riley R."/>
            <person name="Champramary S."/>
            <person name="Plett K.L."/>
            <person name="Tsai I.J."/>
            <person name="Slot J."/>
            <person name="Sipos G."/>
            <person name="Plett J."/>
            <person name="Nagy L.G."/>
            <person name="Grigoriev I.V."/>
        </authorList>
    </citation>
    <scope>NUCLEOTIDE SEQUENCE</scope>
    <source>
        <strain evidence="10">FPL87.14</strain>
    </source>
</reference>
<accession>A0AA39JWL1</accession>
<feature type="compositionally biased region" description="Acidic residues" evidence="8">
    <location>
        <begin position="395"/>
        <end position="407"/>
    </location>
</feature>
<dbReference type="GO" id="GO:0000976">
    <property type="term" value="F:transcription cis-regulatory region binding"/>
    <property type="evidence" value="ECO:0007669"/>
    <property type="project" value="TreeGrafter"/>
</dbReference>
<evidence type="ECO:0000313" key="10">
    <source>
        <dbReference type="EMBL" id="KAK0450149.1"/>
    </source>
</evidence>
<dbReference type="CDD" id="cd12148">
    <property type="entry name" value="fungal_TF_MHR"/>
    <property type="match status" value="1"/>
</dbReference>
<dbReference type="InterPro" id="IPR007219">
    <property type="entry name" value="XnlR_reg_dom"/>
</dbReference>
<evidence type="ECO:0000256" key="2">
    <source>
        <dbReference type="ARBA" id="ARBA00022723"/>
    </source>
</evidence>
<evidence type="ECO:0000256" key="4">
    <source>
        <dbReference type="ARBA" id="ARBA00023125"/>
    </source>
</evidence>
<feature type="region of interest" description="Disordered" evidence="8">
    <location>
        <begin position="148"/>
        <end position="209"/>
    </location>
</feature>
<evidence type="ECO:0000256" key="3">
    <source>
        <dbReference type="ARBA" id="ARBA00023015"/>
    </source>
</evidence>
<sequence length="1075" mass="119320">MSDSYNPSQSWNYPRYGHVQLEHEYGLPAPDPSQQAHDPIQPQQNHNLSSSYAPNTSFGQSYAPGSQPERLAYSNDGQRSRTDPSLYVPGAMFGSSQQNHFANAFPSNSSLGSDSNFAMFNGAYTFPPTGPTHSRSSTTDRIVAPTLTTSPAPIQRAFPAGSAPQSYFQRPSIPASSNSALSPQPKAKRQRLPDGGGAEEDDDVAGENKDDIKAKPRACARCKNLKVRCEFKTDTDPCKRCLNGGHECVIPGKKKRRVPPKREHLMNEIREQAEVIQKLMAQLDESNKKLQVPLVSSRSDTFSSHSPSPSLHSPVLSPSSTHGSSYFSSEAPPDSKVNVDTEANKNIEAWISQARSSFAEFEGFIGIGLPKSYVVDHDPEDSSEEDVGDSHDDEGGYEFAVVDDDGEGWTPEIKNTRRRSSGSSVGSNATRASTGARKKDSGDKLATLPSEAVPFGLMADLSLKKNRHRGGSMEPDEQGDDKANVGVANDEFFTRPATKVRSTEPRAGIEAPHILTRGIITPVEAEKLFSIFFERMNLSLSLVDPVLYTAQRTCLRSPFMFTVICAIASRYYAERPDLYLQAMHFAQLAAGTALIGGPKNIEMCIGYILLSLYPVPSRRWEDQRGWLYLGLAIRIATDLNLHLPNTAKPLNENHAREMLNRTRVWLNCFNLDRSTGSQYGKAPIISNMDYTANHSESWWQSSVYNLENFDIHISCYNAELRVMGRFLARIYSDPNHPTGLNKVRSFDVSFFGWQVTCVCRRLISLVLPRKRTKNSLELQEKWMALLNQTDLSDPQNYFRIGLLKLAFSYARLVALSFGFQHVFSKKYDVENPFLIRCLSAACDVVDVMVNELGRTEQRIYLRHGPEAQKVFTTFAAAFLVKLLQPKFAPYLSPDQCEHIRVRVQNVIDLFGSPEVAIDDRHGPKLYSRFLKGLLAMVVDNRGKVRRHKSSSSMPTTENPSRASSVPTASPATTTHSLSPPPSQAAMSFEQFAPAGGVADPFAPTGLPVEQMDTMEGLLAPDAEYFRPPLPFDNDILQSMQSLTDPSVWQDIALPGFDWMSNFRDTNFSSAHTHLQ</sequence>
<feature type="compositionally biased region" description="Polar residues" evidence="8">
    <location>
        <begin position="32"/>
        <end position="64"/>
    </location>
</feature>
<proteinExistence type="predicted"/>
<evidence type="ECO:0000313" key="11">
    <source>
        <dbReference type="Proteomes" id="UP001175226"/>
    </source>
</evidence>
<evidence type="ECO:0000259" key="9">
    <source>
        <dbReference type="PROSITE" id="PS50048"/>
    </source>
</evidence>
<evidence type="ECO:0000256" key="8">
    <source>
        <dbReference type="SAM" id="MobiDB-lite"/>
    </source>
</evidence>
<dbReference type="InterPro" id="IPR001138">
    <property type="entry name" value="Zn2Cys6_DnaBD"/>
</dbReference>
<dbReference type="EMBL" id="JAUEPT010000007">
    <property type="protein sequence ID" value="KAK0450149.1"/>
    <property type="molecule type" value="Genomic_DNA"/>
</dbReference>
<evidence type="ECO:0000256" key="5">
    <source>
        <dbReference type="ARBA" id="ARBA00023163"/>
    </source>
</evidence>
<dbReference type="InterPro" id="IPR036864">
    <property type="entry name" value="Zn2-C6_fun-type_DNA-bd_sf"/>
</dbReference>
<comment type="subcellular location">
    <subcellularLocation>
        <location evidence="1">Nucleus</location>
    </subcellularLocation>
</comment>
<dbReference type="Gene3D" id="4.10.240.10">
    <property type="entry name" value="Zn(2)-C6 fungal-type DNA-binding domain"/>
    <property type="match status" value="1"/>
</dbReference>
<gene>
    <name evidence="10" type="ORF">EV421DRAFT_1899664</name>
</gene>
<dbReference type="AlphaFoldDB" id="A0AA39JWL1"/>
<keyword evidence="11" id="KW-1185">Reference proteome</keyword>
<evidence type="ECO:0000256" key="6">
    <source>
        <dbReference type="ARBA" id="ARBA00023242"/>
    </source>
</evidence>
<dbReference type="PANTHER" id="PTHR31845:SF19">
    <property type="entry name" value="TRANSCRIPTION FACTOR DOMAIN-CONTAINING PROTEIN"/>
    <property type="match status" value="1"/>
</dbReference>
<dbReference type="PROSITE" id="PS00463">
    <property type="entry name" value="ZN2_CY6_FUNGAL_1"/>
    <property type="match status" value="1"/>
</dbReference>
<dbReference type="SMART" id="SM00066">
    <property type="entry name" value="GAL4"/>
    <property type="match status" value="1"/>
</dbReference>
<feature type="region of interest" description="Disordered" evidence="8">
    <location>
        <begin position="375"/>
        <end position="446"/>
    </location>
</feature>
<dbReference type="GO" id="GO:0006351">
    <property type="term" value="P:DNA-templated transcription"/>
    <property type="evidence" value="ECO:0007669"/>
    <property type="project" value="InterPro"/>
</dbReference>
<keyword evidence="6" id="KW-0539">Nucleus</keyword>
<dbReference type="SMART" id="SM00906">
    <property type="entry name" value="Fungal_trans"/>
    <property type="match status" value="1"/>
</dbReference>
<feature type="region of interest" description="Disordered" evidence="8">
    <location>
        <begin position="298"/>
        <end position="338"/>
    </location>
</feature>
<dbReference type="Proteomes" id="UP001175226">
    <property type="component" value="Unassembled WGS sequence"/>
</dbReference>
<comment type="caution">
    <text evidence="10">The sequence shown here is derived from an EMBL/GenBank/DDBJ whole genome shotgun (WGS) entry which is preliminary data.</text>
</comment>
<keyword evidence="7" id="KW-0175">Coiled coil</keyword>
<feature type="region of interest" description="Disordered" evidence="8">
    <location>
        <begin position="944"/>
        <end position="984"/>
    </location>
</feature>
<dbReference type="SUPFAM" id="SSF57701">
    <property type="entry name" value="Zn2/Cys6 DNA-binding domain"/>
    <property type="match status" value="1"/>
</dbReference>
<feature type="compositionally biased region" description="Acidic residues" evidence="8">
    <location>
        <begin position="378"/>
        <end position="387"/>
    </location>
</feature>
<keyword evidence="3" id="KW-0805">Transcription regulation</keyword>
<feature type="compositionally biased region" description="Polar residues" evidence="8">
    <location>
        <begin position="163"/>
        <end position="182"/>
    </location>
</feature>
<organism evidence="10 11">
    <name type="scientific">Armillaria borealis</name>
    <dbReference type="NCBI Taxonomy" id="47425"/>
    <lineage>
        <taxon>Eukaryota</taxon>
        <taxon>Fungi</taxon>
        <taxon>Dikarya</taxon>
        <taxon>Basidiomycota</taxon>
        <taxon>Agaricomycotina</taxon>
        <taxon>Agaricomycetes</taxon>
        <taxon>Agaricomycetidae</taxon>
        <taxon>Agaricales</taxon>
        <taxon>Marasmiineae</taxon>
        <taxon>Physalacriaceae</taxon>
        <taxon>Armillaria</taxon>
    </lineage>
</organism>
<feature type="region of interest" description="Disordered" evidence="8">
    <location>
        <begin position="22"/>
        <end position="93"/>
    </location>
</feature>
<keyword evidence="5" id="KW-0804">Transcription</keyword>
<protein>
    <recommendedName>
        <fullName evidence="9">Zn(2)-C6 fungal-type domain-containing protein</fullName>
    </recommendedName>
</protein>